<name>A0A9W8ID14_9FUNG</name>
<sequence length="276" mass="30675">MAHKATLLVLDFDQTLTSSDTLSVVAAVAKRKYPENRDFSWFTEKYMEDYQKHQTQWQPRIDREKITREFLNEYLESFRSVETTSLNRISKYGILAGVSRTELYAGGRKVKFQPGAAMAINRFMQVPDTHVCVVSVNWSADFIRGTLDANGVLNSGDISVFCNSPDFDQSTGLSKSDISPRLVVAGDKTATIDKYRQEVAQKTGFNPRLIYAGDSLTDLPALLLADTGLLVGQSSSVIKWCTMLGVKFGQPRSAEGGKTLHRLTSWEAALDIANSQ</sequence>
<accession>A0A9W8ID14</accession>
<dbReference type="PANTHER" id="PTHR28181:SF1">
    <property type="entry name" value="COLD TOLERANCE PROTEIN 1"/>
    <property type="match status" value="1"/>
</dbReference>
<dbReference type="InterPro" id="IPR050849">
    <property type="entry name" value="HAD-like_hydrolase_phosphatase"/>
</dbReference>
<dbReference type="InterPro" id="IPR036412">
    <property type="entry name" value="HAD-like_sf"/>
</dbReference>
<protein>
    <submittedName>
        <fullName evidence="1">Uncharacterized protein</fullName>
    </submittedName>
</protein>
<dbReference type="AlphaFoldDB" id="A0A9W8ID14"/>
<dbReference type="InterPro" id="IPR023214">
    <property type="entry name" value="HAD_sf"/>
</dbReference>
<reference evidence="1" key="1">
    <citation type="submission" date="2022-07" db="EMBL/GenBank/DDBJ databases">
        <title>Phylogenomic reconstructions and comparative analyses of Kickxellomycotina fungi.</title>
        <authorList>
            <person name="Reynolds N.K."/>
            <person name="Stajich J.E."/>
            <person name="Barry K."/>
            <person name="Grigoriev I.V."/>
            <person name="Crous P."/>
            <person name="Smith M.E."/>
        </authorList>
    </citation>
    <scope>NUCLEOTIDE SEQUENCE</scope>
    <source>
        <strain evidence="1">NRRL 1566</strain>
    </source>
</reference>
<comment type="caution">
    <text evidence="1">The sequence shown here is derived from an EMBL/GenBank/DDBJ whole genome shotgun (WGS) entry which is preliminary data.</text>
</comment>
<gene>
    <name evidence="1" type="ORF">IWW36_003981</name>
</gene>
<proteinExistence type="predicted"/>
<dbReference type="SUPFAM" id="SSF56784">
    <property type="entry name" value="HAD-like"/>
    <property type="match status" value="1"/>
</dbReference>
<dbReference type="PANTHER" id="PTHR28181">
    <property type="entry name" value="UPF0655 PROTEIN YCR015C"/>
    <property type="match status" value="1"/>
</dbReference>
<evidence type="ECO:0000313" key="1">
    <source>
        <dbReference type="EMBL" id="KAJ2847180.1"/>
    </source>
</evidence>
<dbReference type="Gene3D" id="3.40.50.1000">
    <property type="entry name" value="HAD superfamily/HAD-like"/>
    <property type="match status" value="1"/>
</dbReference>
<organism evidence="1 2">
    <name type="scientific">Coemansia brasiliensis</name>
    <dbReference type="NCBI Taxonomy" id="2650707"/>
    <lineage>
        <taxon>Eukaryota</taxon>
        <taxon>Fungi</taxon>
        <taxon>Fungi incertae sedis</taxon>
        <taxon>Zoopagomycota</taxon>
        <taxon>Kickxellomycotina</taxon>
        <taxon>Kickxellomycetes</taxon>
        <taxon>Kickxellales</taxon>
        <taxon>Kickxellaceae</taxon>
        <taxon>Coemansia</taxon>
    </lineage>
</organism>
<dbReference type="Proteomes" id="UP001139887">
    <property type="component" value="Unassembled WGS sequence"/>
</dbReference>
<dbReference type="OrthoDB" id="10255128at2759"/>
<dbReference type="EMBL" id="JANBUW010000368">
    <property type="protein sequence ID" value="KAJ2847180.1"/>
    <property type="molecule type" value="Genomic_DNA"/>
</dbReference>
<keyword evidence="2" id="KW-1185">Reference proteome</keyword>
<evidence type="ECO:0000313" key="2">
    <source>
        <dbReference type="Proteomes" id="UP001139887"/>
    </source>
</evidence>